<keyword evidence="11" id="KW-0560">Oxidoreductase</keyword>
<dbReference type="OrthoDB" id="9808022at2"/>
<dbReference type="SUPFAM" id="SSF102114">
    <property type="entry name" value="Radical SAM enzymes"/>
    <property type="match status" value="1"/>
</dbReference>
<evidence type="ECO:0000256" key="9">
    <source>
        <dbReference type="RuleBase" id="RU364116"/>
    </source>
</evidence>
<sequence>MRDISLYIHIPFCKSKCWYCDFPSFCGKDNLMESYIKALGEEIDAKVLNCNIKTIFIGGGTPTYLSLKMLEELKTHIRKLNLTPNAEFTVECNPGTLDKGKLELLKDMGVNRLSIGLQAYDDSLLKEIGRIHNVDEFLKNYELARSIGFENINIDLMFALPNQTSEIWKESLIKVAKLNPEHISAYSLILEEETKFYDFNNKGTLNLPEEDIERGMYESLLSILKDFGYNQYEISNFSKEGRECKHNLVYWNMDEYIGVGSSSASYIESTRYKNVEGIEEYIQKINTNKETYKEKHKNLIKEDIEEFMFMGLRKTKGIEEKEFLTRFDKDIDSYYKNIINKHIDAKLLKREDGYLRFTGEGIQLSNYVLADFLID</sequence>
<evidence type="ECO:0000256" key="6">
    <source>
        <dbReference type="ARBA" id="ARBA00023004"/>
    </source>
</evidence>
<organism evidence="11 12">
    <name type="scientific">Clostridium putrefaciens</name>
    <dbReference type="NCBI Taxonomy" id="99675"/>
    <lineage>
        <taxon>Bacteria</taxon>
        <taxon>Bacillati</taxon>
        <taxon>Bacillota</taxon>
        <taxon>Clostridia</taxon>
        <taxon>Eubacteriales</taxon>
        <taxon>Clostridiaceae</taxon>
        <taxon>Clostridium</taxon>
    </lineage>
</organism>
<dbReference type="EMBL" id="UFWZ01000001">
    <property type="protein sequence ID" value="SUY47444.1"/>
    <property type="molecule type" value="Genomic_DNA"/>
</dbReference>
<gene>
    <name evidence="11" type="primary">hemZ_3</name>
    <name evidence="11" type="ORF">NCTC9836_01777</name>
</gene>
<evidence type="ECO:0000313" key="11">
    <source>
        <dbReference type="EMBL" id="SUY47444.1"/>
    </source>
</evidence>
<keyword evidence="3 9" id="KW-0349">Heme</keyword>
<dbReference type="RefSeq" id="WP_115641402.1">
    <property type="nucleotide sequence ID" value="NZ_UFWZ01000001.1"/>
</dbReference>
<dbReference type="NCBIfam" id="TIGR00539">
    <property type="entry name" value="hemN_rel"/>
    <property type="match status" value="1"/>
</dbReference>
<dbReference type="SFLD" id="SFLDF00288">
    <property type="entry name" value="HemN-like__clustered_with_nucl"/>
    <property type="match status" value="1"/>
</dbReference>
<keyword evidence="9" id="KW-0004">4Fe-4S</keyword>
<evidence type="ECO:0000256" key="5">
    <source>
        <dbReference type="ARBA" id="ARBA00022723"/>
    </source>
</evidence>
<evidence type="ECO:0000256" key="2">
    <source>
        <dbReference type="ARBA" id="ARBA00017228"/>
    </source>
</evidence>
<dbReference type="InterPro" id="IPR034505">
    <property type="entry name" value="Coproporphyrinogen-III_oxidase"/>
</dbReference>
<dbReference type="Pfam" id="PF06969">
    <property type="entry name" value="HemN_C"/>
    <property type="match status" value="1"/>
</dbReference>
<evidence type="ECO:0000256" key="7">
    <source>
        <dbReference type="ARBA" id="ARBA00023014"/>
    </source>
</evidence>
<dbReference type="PROSITE" id="PS51918">
    <property type="entry name" value="RADICAL_SAM"/>
    <property type="match status" value="1"/>
</dbReference>
<keyword evidence="5 9" id="KW-0479">Metal-binding</keyword>
<accession>A0A381J840</accession>
<evidence type="ECO:0000256" key="1">
    <source>
        <dbReference type="ARBA" id="ARBA00006100"/>
    </source>
</evidence>
<dbReference type="SFLD" id="SFLDF00562">
    <property type="entry name" value="HemN-like__clustered_with_heat"/>
    <property type="match status" value="1"/>
</dbReference>
<dbReference type="CDD" id="cd01335">
    <property type="entry name" value="Radical_SAM"/>
    <property type="match status" value="1"/>
</dbReference>
<proteinExistence type="inferred from homology"/>
<dbReference type="Gene3D" id="3.20.20.70">
    <property type="entry name" value="Aldolase class I"/>
    <property type="match status" value="1"/>
</dbReference>
<dbReference type="InterPro" id="IPR010723">
    <property type="entry name" value="HemN_C"/>
</dbReference>
<keyword evidence="9" id="KW-0963">Cytoplasm</keyword>
<protein>
    <recommendedName>
        <fullName evidence="2 9">Heme chaperone HemW</fullName>
    </recommendedName>
</protein>
<dbReference type="PANTHER" id="PTHR13932">
    <property type="entry name" value="COPROPORPHYRINIGEN III OXIDASE"/>
    <property type="match status" value="1"/>
</dbReference>
<dbReference type="SFLD" id="SFLDG01065">
    <property type="entry name" value="anaerobic_coproporphyrinogen-I"/>
    <property type="match status" value="1"/>
</dbReference>
<evidence type="ECO:0000256" key="8">
    <source>
        <dbReference type="ARBA" id="ARBA00023186"/>
    </source>
</evidence>
<dbReference type="Pfam" id="PF04055">
    <property type="entry name" value="Radical_SAM"/>
    <property type="match status" value="1"/>
</dbReference>
<dbReference type="AlphaFoldDB" id="A0A381J840"/>
<dbReference type="Proteomes" id="UP000254664">
    <property type="component" value="Unassembled WGS sequence"/>
</dbReference>
<dbReference type="GO" id="GO:0004109">
    <property type="term" value="F:coproporphyrinogen oxidase activity"/>
    <property type="evidence" value="ECO:0007669"/>
    <property type="project" value="InterPro"/>
</dbReference>
<keyword evidence="4 9" id="KW-0949">S-adenosyl-L-methionine</keyword>
<dbReference type="GO" id="GO:0051539">
    <property type="term" value="F:4 iron, 4 sulfur cluster binding"/>
    <property type="evidence" value="ECO:0007669"/>
    <property type="project" value="UniProtKB-UniRule"/>
</dbReference>
<name>A0A381J840_9CLOT</name>
<dbReference type="GO" id="GO:0006779">
    <property type="term" value="P:porphyrin-containing compound biosynthetic process"/>
    <property type="evidence" value="ECO:0007669"/>
    <property type="project" value="InterPro"/>
</dbReference>
<dbReference type="SMART" id="SM00729">
    <property type="entry name" value="Elp3"/>
    <property type="match status" value="1"/>
</dbReference>
<dbReference type="InterPro" id="IPR013785">
    <property type="entry name" value="Aldolase_TIM"/>
</dbReference>
<dbReference type="SFLD" id="SFLDS00029">
    <property type="entry name" value="Radical_SAM"/>
    <property type="match status" value="1"/>
</dbReference>
<evidence type="ECO:0000256" key="3">
    <source>
        <dbReference type="ARBA" id="ARBA00022617"/>
    </source>
</evidence>
<evidence type="ECO:0000313" key="12">
    <source>
        <dbReference type="Proteomes" id="UP000254664"/>
    </source>
</evidence>
<comment type="function">
    <text evidence="9">Probably acts as a heme chaperone, transferring heme to an unknown acceptor. Binds one molecule of heme per monomer, possibly covalently. Binds 1 [4Fe-4S] cluster. The cluster is coordinated with 3 cysteines and an exchangeable S-adenosyl-L-methionine.</text>
</comment>
<dbReference type="SFLD" id="SFLDG01082">
    <property type="entry name" value="B12-binding_domain_containing"/>
    <property type="match status" value="1"/>
</dbReference>
<feature type="domain" description="Radical SAM core" evidence="10">
    <location>
        <begin position="1"/>
        <end position="230"/>
    </location>
</feature>
<keyword evidence="6 9" id="KW-0408">Iron</keyword>
<keyword evidence="12" id="KW-1185">Reference proteome</keyword>
<dbReference type="GO" id="GO:0005737">
    <property type="term" value="C:cytoplasm"/>
    <property type="evidence" value="ECO:0007669"/>
    <property type="project" value="UniProtKB-SubCell"/>
</dbReference>
<evidence type="ECO:0000256" key="4">
    <source>
        <dbReference type="ARBA" id="ARBA00022691"/>
    </source>
</evidence>
<keyword evidence="7 9" id="KW-0411">Iron-sulfur</keyword>
<reference evidence="11 12" key="1">
    <citation type="submission" date="2018-06" db="EMBL/GenBank/DDBJ databases">
        <authorList>
            <consortium name="Pathogen Informatics"/>
            <person name="Doyle S."/>
        </authorList>
    </citation>
    <scope>NUCLEOTIDE SEQUENCE [LARGE SCALE GENOMIC DNA]</scope>
    <source>
        <strain evidence="11 12">NCTC9836</strain>
    </source>
</reference>
<dbReference type="InterPro" id="IPR004559">
    <property type="entry name" value="HemW-like"/>
</dbReference>
<dbReference type="InterPro" id="IPR007197">
    <property type="entry name" value="rSAM"/>
</dbReference>
<comment type="similarity">
    <text evidence="1">Belongs to the anaerobic coproporphyrinogen-III oxidase family. HemW subfamily.</text>
</comment>
<comment type="subcellular location">
    <subcellularLocation>
        <location evidence="9">Cytoplasm</location>
    </subcellularLocation>
</comment>
<dbReference type="InterPro" id="IPR006638">
    <property type="entry name" value="Elp3/MiaA/NifB-like_rSAM"/>
</dbReference>
<evidence type="ECO:0000259" key="10">
    <source>
        <dbReference type="PROSITE" id="PS51918"/>
    </source>
</evidence>
<dbReference type="PANTHER" id="PTHR13932:SF5">
    <property type="entry name" value="RADICAL S-ADENOSYL METHIONINE DOMAIN-CONTAINING PROTEIN 1, MITOCHONDRIAL"/>
    <property type="match status" value="1"/>
</dbReference>
<dbReference type="InterPro" id="IPR058240">
    <property type="entry name" value="rSAM_sf"/>
</dbReference>
<keyword evidence="8 9" id="KW-0143">Chaperone</keyword>
<dbReference type="GO" id="GO:0046872">
    <property type="term" value="F:metal ion binding"/>
    <property type="evidence" value="ECO:0007669"/>
    <property type="project" value="UniProtKB-UniRule"/>
</dbReference>